<dbReference type="AlphaFoldDB" id="A0AAE2YPH9"/>
<protein>
    <recommendedName>
        <fullName evidence="3">DUF4760 domain-containing protein</fullName>
    </recommendedName>
</protein>
<organism evidence="1 2">
    <name type="scientific">Igneacidithiobacillus copahuensis</name>
    <dbReference type="NCBI Taxonomy" id="2724909"/>
    <lineage>
        <taxon>Bacteria</taxon>
        <taxon>Pseudomonadati</taxon>
        <taxon>Pseudomonadota</taxon>
        <taxon>Acidithiobacillia</taxon>
        <taxon>Acidithiobacillales</taxon>
        <taxon>Acidithiobacillaceae</taxon>
        <taxon>Igneacidithiobacillus</taxon>
    </lineage>
</organism>
<keyword evidence="2" id="KW-1185">Reference proteome</keyword>
<proteinExistence type="predicted"/>
<gene>
    <name evidence="1" type="ORF">HFQ13_06930</name>
</gene>
<reference evidence="1" key="1">
    <citation type="journal article" date="2021" name="ISME J.">
        <title>Genomic evolution of the class Acidithiobacillia: deep-branching Proteobacteria living in extreme acidic conditions.</title>
        <authorList>
            <person name="Moya-Beltran A."/>
            <person name="Beard S."/>
            <person name="Rojas-Villalobos C."/>
            <person name="Issotta F."/>
            <person name="Gallardo Y."/>
            <person name="Ulloa R."/>
            <person name="Giaveno A."/>
            <person name="Degli Esposti M."/>
            <person name="Johnson D.B."/>
            <person name="Quatrini R."/>
        </authorList>
    </citation>
    <scope>NUCLEOTIDE SEQUENCE</scope>
    <source>
        <strain evidence="1">VAN18-1</strain>
    </source>
</reference>
<comment type="caution">
    <text evidence="1">The sequence shown here is derived from an EMBL/GenBank/DDBJ whole genome shotgun (WGS) entry which is preliminary data.</text>
</comment>
<name>A0AAE2YPH9_9PROT</name>
<sequence length="185" mass="21618">MQLLETLGLIISPTVTVIAAYVSYKSVRESSDNANKTKVQVEILSGKISELSYQRRISYERKINVIYETNKLVGKIGYYIERSIVSYTSYDLLKYNALDRAERCFENLMKYRYENNMAIWDGKDFEGIFGEIMIIINLLRAENDIDKRQQIVINNFYGTFNKFREEIKKEIINLSKEEASFIDGI</sequence>
<evidence type="ECO:0000313" key="2">
    <source>
        <dbReference type="Proteomes" id="UP001197378"/>
    </source>
</evidence>
<dbReference type="RefSeq" id="WP_215873227.1">
    <property type="nucleotide sequence ID" value="NZ_JAAXYO010000089.1"/>
</dbReference>
<dbReference type="Proteomes" id="UP001197378">
    <property type="component" value="Unassembled WGS sequence"/>
</dbReference>
<evidence type="ECO:0008006" key="3">
    <source>
        <dbReference type="Google" id="ProtNLM"/>
    </source>
</evidence>
<dbReference type="EMBL" id="JAAXYO010000089">
    <property type="protein sequence ID" value="MBU2787937.1"/>
    <property type="molecule type" value="Genomic_DNA"/>
</dbReference>
<accession>A0AAE2YPH9</accession>
<evidence type="ECO:0000313" key="1">
    <source>
        <dbReference type="EMBL" id="MBU2787937.1"/>
    </source>
</evidence>